<keyword evidence="1" id="KW-0732">Signal</keyword>
<dbReference type="Proteomes" id="UP000712281">
    <property type="component" value="Unassembled WGS sequence"/>
</dbReference>
<evidence type="ECO:0000313" key="3">
    <source>
        <dbReference type="Proteomes" id="UP000712281"/>
    </source>
</evidence>
<dbReference type="EMBL" id="QGKW02000717">
    <property type="protein sequence ID" value="KAF2598281.1"/>
    <property type="molecule type" value="Genomic_DNA"/>
</dbReference>
<name>A0A8S9KX95_BRACR</name>
<proteinExistence type="predicted"/>
<accession>A0A8S9KX95</accession>
<reference evidence="2" key="1">
    <citation type="submission" date="2019-12" db="EMBL/GenBank/DDBJ databases">
        <title>Genome sequencing and annotation of Brassica cretica.</title>
        <authorList>
            <person name="Studholme D.J."/>
            <person name="Sarris P.F."/>
        </authorList>
    </citation>
    <scope>NUCLEOTIDE SEQUENCE</scope>
    <source>
        <strain evidence="2">PFS-001/15</strain>
        <tissue evidence="2">Leaf</tissue>
    </source>
</reference>
<feature type="chain" id="PRO_5035929076" evidence="1">
    <location>
        <begin position="27"/>
        <end position="145"/>
    </location>
</feature>
<sequence length="145" mass="15941">MRGGDCVPSHFSRLFLFLSVLILTEGDKAISHRLDGHVSVGGSRGRRKTVGLIPVLSSTKEAGDVSIVVAPVAGDLDARASPIDGFVASDDELVFECDPHVAGEDDPERLWLYHMYYFFSLSCEFFGLEDLKPGEFRKVDASHRL</sequence>
<gene>
    <name evidence="2" type="ORF">F2Q68_00012082</name>
</gene>
<dbReference type="AlphaFoldDB" id="A0A8S9KX95"/>
<evidence type="ECO:0000313" key="2">
    <source>
        <dbReference type="EMBL" id="KAF2598281.1"/>
    </source>
</evidence>
<evidence type="ECO:0000256" key="1">
    <source>
        <dbReference type="SAM" id="SignalP"/>
    </source>
</evidence>
<feature type="signal peptide" evidence="1">
    <location>
        <begin position="1"/>
        <end position="26"/>
    </location>
</feature>
<organism evidence="2 3">
    <name type="scientific">Brassica cretica</name>
    <name type="common">Mustard</name>
    <dbReference type="NCBI Taxonomy" id="69181"/>
    <lineage>
        <taxon>Eukaryota</taxon>
        <taxon>Viridiplantae</taxon>
        <taxon>Streptophyta</taxon>
        <taxon>Embryophyta</taxon>
        <taxon>Tracheophyta</taxon>
        <taxon>Spermatophyta</taxon>
        <taxon>Magnoliopsida</taxon>
        <taxon>eudicotyledons</taxon>
        <taxon>Gunneridae</taxon>
        <taxon>Pentapetalae</taxon>
        <taxon>rosids</taxon>
        <taxon>malvids</taxon>
        <taxon>Brassicales</taxon>
        <taxon>Brassicaceae</taxon>
        <taxon>Brassiceae</taxon>
        <taxon>Brassica</taxon>
    </lineage>
</organism>
<comment type="caution">
    <text evidence="2">The sequence shown here is derived from an EMBL/GenBank/DDBJ whole genome shotgun (WGS) entry which is preliminary data.</text>
</comment>
<protein>
    <submittedName>
        <fullName evidence="2">Uncharacterized protein</fullName>
    </submittedName>
</protein>